<evidence type="ECO:0000313" key="3">
    <source>
        <dbReference type="EMBL" id="CCV07454.1"/>
    </source>
</evidence>
<dbReference type="eggNOG" id="COG3142">
    <property type="taxonomic scope" value="Bacteria"/>
</dbReference>
<dbReference type="Proteomes" id="UP000012062">
    <property type="component" value="Unassembled WGS sequence"/>
</dbReference>
<dbReference type="GO" id="GO:0005737">
    <property type="term" value="C:cytoplasm"/>
    <property type="evidence" value="ECO:0007669"/>
    <property type="project" value="UniProtKB-SubCell"/>
</dbReference>
<dbReference type="GO" id="GO:0005507">
    <property type="term" value="F:copper ion binding"/>
    <property type="evidence" value="ECO:0007669"/>
    <property type="project" value="TreeGrafter"/>
</dbReference>
<accession>M5ERJ7</accession>
<dbReference type="SUPFAM" id="SSF110395">
    <property type="entry name" value="CutC-like"/>
    <property type="match status" value="1"/>
</dbReference>
<evidence type="ECO:0000256" key="1">
    <source>
        <dbReference type="ARBA" id="ARBA00007768"/>
    </source>
</evidence>
<dbReference type="InterPro" id="IPR036822">
    <property type="entry name" value="CutC-like_dom_sf"/>
</dbReference>
<dbReference type="PANTHER" id="PTHR12598:SF0">
    <property type="entry name" value="COPPER HOMEOSTASIS PROTEIN CUTC HOMOLOG"/>
    <property type="match status" value="1"/>
</dbReference>
<comment type="subcellular location">
    <subcellularLocation>
        <location evidence="2">Cytoplasm</location>
    </subcellularLocation>
</comment>
<dbReference type="PANTHER" id="PTHR12598">
    <property type="entry name" value="COPPER HOMEOSTASIS PROTEIN CUTC"/>
    <property type="match status" value="1"/>
</dbReference>
<dbReference type="InterPro" id="IPR005627">
    <property type="entry name" value="CutC-like"/>
</dbReference>
<evidence type="ECO:0000313" key="4">
    <source>
        <dbReference type="Proteomes" id="UP000012062"/>
    </source>
</evidence>
<dbReference type="AlphaFoldDB" id="M5ERJ7"/>
<reference evidence="3 4" key="1">
    <citation type="submission" date="2013-02" db="EMBL/GenBank/DDBJ databases">
        <authorList>
            <person name="Genoscope - CEA"/>
        </authorList>
    </citation>
    <scope>NUCLEOTIDE SEQUENCE [LARGE SCALE GENOMIC DNA]</scope>
    <source>
        <strain evidence="3 4">STM 2683</strain>
    </source>
</reference>
<dbReference type="Gene3D" id="3.20.20.380">
    <property type="entry name" value="Copper homeostasis (CutC) domain"/>
    <property type="match status" value="1"/>
</dbReference>
<dbReference type="FunFam" id="3.20.20.380:FF:000001">
    <property type="entry name" value="Copper homeostasis protein CutC"/>
    <property type="match status" value="1"/>
</dbReference>
<sequence length="291" mass="30936">MDSSSDDRERLEPTVPAFAATEPMLGLRDLWPSMERPVTDIERPRLPLIEICVEGIDGLLAAQAAGADRVELCASLVEGGITPSLGTVRAALELATIPFHVIVRPRGGDFLYSDTEYRSMLADVSTLRELGVAGVVVGCLNADGTIDERRISELVQAAGPLNVTCHRAFDMTRDPAEALEALIRCKIGRVLTSGQRDTALEGAELLADLVRQAGDRIVILGCGALSPDNIAEVLGSTGLAEMHFAALKDVPSAMRYRNARVGMGGADLDREYRTTVTDGALVAATIAAVRA</sequence>
<evidence type="ECO:0000256" key="2">
    <source>
        <dbReference type="HAMAP-Rule" id="MF_00795"/>
    </source>
</evidence>
<dbReference type="Pfam" id="PF03932">
    <property type="entry name" value="CutC"/>
    <property type="match status" value="1"/>
</dbReference>
<comment type="caution">
    <text evidence="2">Once thought to be involved in copper homeostasis, experiments in E.coli have shown this is not the case.</text>
</comment>
<dbReference type="EMBL" id="CAUM01000125">
    <property type="protein sequence ID" value="CCV07454.1"/>
    <property type="molecule type" value="Genomic_DNA"/>
</dbReference>
<proteinExistence type="inferred from homology"/>
<keyword evidence="2" id="KW-0963">Cytoplasm</keyword>
<keyword evidence="4" id="KW-1185">Reference proteome</keyword>
<organism evidence="3 4">
    <name type="scientific">Mesorhizobium metallidurans STM 2683</name>
    <dbReference type="NCBI Taxonomy" id="1297569"/>
    <lineage>
        <taxon>Bacteria</taxon>
        <taxon>Pseudomonadati</taxon>
        <taxon>Pseudomonadota</taxon>
        <taxon>Alphaproteobacteria</taxon>
        <taxon>Hyphomicrobiales</taxon>
        <taxon>Phyllobacteriaceae</taxon>
        <taxon>Mesorhizobium</taxon>
    </lineage>
</organism>
<comment type="similarity">
    <text evidence="1 2">Belongs to the CutC family.</text>
</comment>
<dbReference type="HAMAP" id="MF_00795">
    <property type="entry name" value="CutC"/>
    <property type="match status" value="1"/>
</dbReference>
<dbReference type="STRING" id="1297569.MESS2_570013"/>
<name>M5ERJ7_9HYPH</name>
<comment type="caution">
    <text evidence="3">The sequence shown here is derived from an EMBL/GenBank/DDBJ whole genome shotgun (WGS) entry which is preliminary data.</text>
</comment>
<protein>
    <recommendedName>
        <fullName evidence="2">PF03932 family protein CutC</fullName>
    </recommendedName>
</protein>
<gene>
    <name evidence="2 3" type="primary">cutC</name>
    <name evidence="3" type="ORF">MESS2_570013</name>
</gene>